<protein>
    <submittedName>
        <fullName evidence="1">Uncharacterized protein</fullName>
    </submittedName>
</protein>
<evidence type="ECO:0000313" key="1">
    <source>
        <dbReference type="EMBL" id="PCM50551.1"/>
    </source>
</evidence>
<name>A0A854X4R0_PSEFL</name>
<sequence>MNALAYEFSAMQRRVLDRYARFLGTLPTTFNAIPLVFERRRKAGHQLAVLAKDSRLENARFNQRYLQDFWARTEASRRLGAGYLGDLQVFTREALDITGNTSRHEPVSQVDFRLFSLSRSTNWQLFPAEDVPDLIHELALRFYALQVEIRQLKYTVVEVYDESFGLKSVFLSAMDHRSCLCHATPTVAEGLFGDSLTTPVWDLAYASTDPAIRAAEYQADIVALFNGVVSVNTQMGLFIEALYQRLDNVCNQLLQAKSAVKLSELNFKLAAMTESANECMALLDHLEAWLRP</sequence>
<accession>A0A854X4R0</accession>
<reference evidence="1 2" key="2">
    <citation type="submission" date="2017-10" db="EMBL/GenBank/DDBJ databases">
        <title>Rhizosphere-associated Pseudomonas modulate jasmonic acid/salicylic acid antagonism to induce systemic resistance to herbivores at the cost of susceptibility to pathogens.</title>
        <authorList>
            <person name="Haney C.H."/>
            <person name="Wiesmann C.L."/>
            <person name="Shapiro L.R."/>
            <person name="O'Sullivan L.R."/>
            <person name="Khorasani S."/>
            <person name="Melnyk R.A."/>
            <person name="Xiao L."/>
            <person name="Bush J."/>
            <person name="Carrillo J."/>
            <person name="Pierce N.E."/>
            <person name="Ausubel F.M."/>
        </authorList>
    </citation>
    <scope>NUCLEOTIDE SEQUENCE [LARGE SCALE GENOMIC DNA]</scope>
    <source>
        <strain evidence="1 2">CH229</strain>
    </source>
</reference>
<dbReference type="RefSeq" id="WP_096795328.1">
    <property type="nucleotide sequence ID" value="NZ_NXHE01000005.1"/>
</dbReference>
<dbReference type="AlphaFoldDB" id="A0A854X4R0"/>
<dbReference type="EMBL" id="NXHE01000005">
    <property type="protein sequence ID" value="PCM50551.1"/>
    <property type="molecule type" value="Genomic_DNA"/>
</dbReference>
<organism evidence="1 2">
    <name type="scientific">Pseudomonas fluorescens</name>
    <dbReference type="NCBI Taxonomy" id="294"/>
    <lineage>
        <taxon>Bacteria</taxon>
        <taxon>Pseudomonadati</taxon>
        <taxon>Pseudomonadota</taxon>
        <taxon>Gammaproteobacteria</taxon>
        <taxon>Pseudomonadales</taxon>
        <taxon>Pseudomonadaceae</taxon>
        <taxon>Pseudomonas</taxon>
    </lineage>
</organism>
<comment type="caution">
    <text evidence="1">The sequence shown here is derived from an EMBL/GenBank/DDBJ whole genome shotgun (WGS) entry which is preliminary data.</text>
</comment>
<evidence type="ECO:0000313" key="2">
    <source>
        <dbReference type="Proteomes" id="UP000218643"/>
    </source>
</evidence>
<proteinExistence type="predicted"/>
<dbReference type="Proteomes" id="UP000218643">
    <property type="component" value="Unassembled WGS sequence"/>
</dbReference>
<gene>
    <name evidence="1" type="ORF">CP335_06205</name>
</gene>
<reference evidence="1 2" key="1">
    <citation type="submission" date="2017-09" db="EMBL/GenBank/DDBJ databases">
        <authorList>
            <person name="Haney C."/>
            <person name="Melnyk R."/>
        </authorList>
    </citation>
    <scope>NUCLEOTIDE SEQUENCE [LARGE SCALE GENOMIC DNA]</scope>
    <source>
        <strain evidence="1 2">CH229</strain>
    </source>
</reference>